<dbReference type="RefSeq" id="XP_008873817.1">
    <property type="nucleotide sequence ID" value="XM_008875595.1"/>
</dbReference>
<gene>
    <name evidence="1" type="ORF">H310_09504</name>
</gene>
<accession>A0A024TUA5</accession>
<dbReference type="AlphaFoldDB" id="A0A024TUA5"/>
<dbReference type="GeneID" id="20086554"/>
<proteinExistence type="predicted"/>
<name>A0A024TUA5_9STRA</name>
<evidence type="ECO:0000313" key="1">
    <source>
        <dbReference type="EMBL" id="ETV97608.1"/>
    </source>
</evidence>
<protein>
    <submittedName>
        <fullName evidence="1">Uncharacterized protein</fullName>
    </submittedName>
</protein>
<organism evidence="1">
    <name type="scientific">Aphanomyces invadans</name>
    <dbReference type="NCBI Taxonomy" id="157072"/>
    <lineage>
        <taxon>Eukaryota</taxon>
        <taxon>Sar</taxon>
        <taxon>Stramenopiles</taxon>
        <taxon>Oomycota</taxon>
        <taxon>Saprolegniomycetes</taxon>
        <taxon>Saprolegniales</taxon>
        <taxon>Verrucalvaceae</taxon>
        <taxon>Aphanomyces</taxon>
    </lineage>
</organism>
<dbReference type="VEuPathDB" id="FungiDB:H310_09504"/>
<sequence>MSRSLQARTVSSCEIEPIRGGFRSHICKNCPDFSSNCRKSRSNLSKPCHVQRRRRHTCDRQLPTRPATLCLCDAIAFHPTMDASNQRLKEKASGLGILQSRRGMTTTYSHHGTVW</sequence>
<reference evidence="1" key="1">
    <citation type="submission" date="2013-12" db="EMBL/GenBank/DDBJ databases">
        <title>The Genome Sequence of Aphanomyces invadans NJM9701.</title>
        <authorList>
            <consortium name="The Broad Institute Genomics Platform"/>
            <person name="Russ C."/>
            <person name="Tyler B."/>
            <person name="van West P."/>
            <person name="Dieguez-Uribeondo J."/>
            <person name="Young S.K."/>
            <person name="Zeng Q."/>
            <person name="Gargeya S."/>
            <person name="Fitzgerald M."/>
            <person name="Abouelleil A."/>
            <person name="Alvarado L."/>
            <person name="Chapman S.B."/>
            <person name="Gainer-Dewar J."/>
            <person name="Goldberg J."/>
            <person name="Griggs A."/>
            <person name="Gujja S."/>
            <person name="Hansen M."/>
            <person name="Howarth C."/>
            <person name="Imamovic A."/>
            <person name="Ireland A."/>
            <person name="Larimer J."/>
            <person name="McCowan C."/>
            <person name="Murphy C."/>
            <person name="Pearson M."/>
            <person name="Poon T.W."/>
            <person name="Priest M."/>
            <person name="Roberts A."/>
            <person name="Saif S."/>
            <person name="Shea T."/>
            <person name="Sykes S."/>
            <person name="Wortman J."/>
            <person name="Nusbaum C."/>
            <person name="Birren B."/>
        </authorList>
    </citation>
    <scope>NUCLEOTIDE SEQUENCE [LARGE SCALE GENOMIC DNA]</scope>
    <source>
        <strain evidence="1">NJM9701</strain>
    </source>
</reference>
<dbReference type="EMBL" id="KI913972">
    <property type="protein sequence ID" value="ETV97608.1"/>
    <property type="molecule type" value="Genomic_DNA"/>
</dbReference>